<protein>
    <submittedName>
        <fullName evidence="4">Carbohydrate ABC transporter substrate-binding protein, CUT1 family</fullName>
    </submittedName>
</protein>
<sequence length="370" mass="41104">MLKVLAVADPAVKVYVDENLNLLKDFPETIDFNVVPWSQYYTTMLDVFAGKADYDVIMVAGHLWLADFAEKGYLAPIELEEEDILPVILQEMKYKNKYYLSPSFCDGHMIVYRKSILKEKLGKIFDSVITPEEYVDAASKISSSGTTGAIAMKAHPSEIFTDALPFLRMGGKDVYDTETLEAMCSEESIIKGLEAYCGLRNYAFPDTDTYGNEEIALTIQNGTAAMAVTWSGQLGVVYNEDCVDKKDLGFSTFNTAWNVTWSFAISGGSKNKEKANELLRFLRSPKIDAIAGAHSGAPVRRQSYLEGKDNFPWYECQLSMIEKAKPLPNMLLAGDKNGVLYEEIAEAFGGRKTPAKAMADAKKRIDQIGI</sequence>
<dbReference type="EMBL" id="FOWD01000062">
    <property type="protein sequence ID" value="SFO66693.1"/>
    <property type="molecule type" value="Genomic_DNA"/>
</dbReference>
<dbReference type="AlphaFoldDB" id="A0A1I5J233"/>
<keyword evidence="5" id="KW-1185">Reference proteome</keyword>
<dbReference type="GO" id="GO:0042956">
    <property type="term" value="P:maltodextrin transmembrane transport"/>
    <property type="evidence" value="ECO:0007669"/>
    <property type="project" value="TreeGrafter"/>
</dbReference>
<organism evidence="4 5">
    <name type="scientific">Anaerocolumna aminovalerica</name>
    <dbReference type="NCBI Taxonomy" id="1527"/>
    <lineage>
        <taxon>Bacteria</taxon>
        <taxon>Bacillati</taxon>
        <taxon>Bacillota</taxon>
        <taxon>Clostridia</taxon>
        <taxon>Lachnospirales</taxon>
        <taxon>Lachnospiraceae</taxon>
        <taxon>Anaerocolumna</taxon>
    </lineage>
</organism>
<dbReference type="OrthoDB" id="2525137at2"/>
<dbReference type="GO" id="GO:0055052">
    <property type="term" value="C:ATP-binding cassette (ABC) transporter complex, substrate-binding subunit-containing"/>
    <property type="evidence" value="ECO:0007669"/>
    <property type="project" value="TreeGrafter"/>
</dbReference>
<dbReference type="InterPro" id="IPR006059">
    <property type="entry name" value="SBP"/>
</dbReference>
<evidence type="ECO:0000256" key="1">
    <source>
        <dbReference type="ARBA" id="ARBA00008520"/>
    </source>
</evidence>
<dbReference type="PANTHER" id="PTHR30061">
    <property type="entry name" value="MALTOSE-BINDING PERIPLASMIC PROTEIN"/>
    <property type="match status" value="1"/>
</dbReference>
<dbReference type="Pfam" id="PF01547">
    <property type="entry name" value="SBP_bac_1"/>
    <property type="match status" value="1"/>
</dbReference>
<evidence type="ECO:0000256" key="2">
    <source>
        <dbReference type="ARBA" id="ARBA00022448"/>
    </source>
</evidence>
<evidence type="ECO:0000313" key="4">
    <source>
        <dbReference type="EMBL" id="SFO66693.1"/>
    </source>
</evidence>
<dbReference type="RefSeq" id="WP_091689192.1">
    <property type="nucleotide sequence ID" value="NZ_BAABFM010000058.1"/>
</dbReference>
<name>A0A1I5J233_9FIRM</name>
<keyword evidence="2" id="KW-0813">Transport</keyword>
<dbReference type="GO" id="GO:0015768">
    <property type="term" value="P:maltose transport"/>
    <property type="evidence" value="ECO:0007669"/>
    <property type="project" value="TreeGrafter"/>
</dbReference>
<keyword evidence="3" id="KW-0732">Signal</keyword>
<dbReference type="GO" id="GO:1901982">
    <property type="term" value="F:maltose binding"/>
    <property type="evidence" value="ECO:0007669"/>
    <property type="project" value="TreeGrafter"/>
</dbReference>
<dbReference type="SUPFAM" id="SSF53850">
    <property type="entry name" value="Periplasmic binding protein-like II"/>
    <property type="match status" value="1"/>
</dbReference>
<comment type="similarity">
    <text evidence="1">Belongs to the bacterial solute-binding protein 1 family.</text>
</comment>
<evidence type="ECO:0000256" key="3">
    <source>
        <dbReference type="ARBA" id="ARBA00022729"/>
    </source>
</evidence>
<evidence type="ECO:0000313" key="5">
    <source>
        <dbReference type="Proteomes" id="UP000198806"/>
    </source>
</evidence>
<dbReference type="Proteomes" id="UP000198806">
    <property type="component" value="Unassembled WGS sequence"/>
</dbReference>
<reference evidence="4 5" key="1">
    <citation type="submission" date="2016-10" db="EMBL/GenBank/DDBJ databases">
        <authorList>
            <person name="de Groot N.N."/>
        </authorList>
    </citation>
    <scope>NUCLEOTIDE SEQUENCE [LARGE SCALE GENOMIC DNA]</scope>
    <source>
        <strain evidence="4 5">DSM 1283</strain>
    </source>
</reference>
<dbReference type="STRING" id="1527.SAMN04489757_16212"/>
<gene>
    <name evidence="4" type="ORF">SAMN04489757_16212</name>
</gene>
<dbReference type="PANTHER" id="PTHR30061:SF50">
    <property type="entry name" value="MALTOSE_MALTODEXTRIN-BINDING PERIPLASMIC PROTEIN"/>
    <property type="match status" value="1"/>
</dbReference>
<accession>A0A1I5J233</accession>
<dbReference type="Gene3D" id="3.40.190.10">
    <property type="entry name" value="Periplasmic binding protein-like II"/>
    <property type="match status" value="1"/>
</dbReference>
<proteinExistence type="inferred from homology"/>